<sequence length="274" mass="29868">MKKFIVNLIIVCVLLISCEEDKAIFNESQTFISFEQTNVDLPVLIDATGSVEVSVTVSSLSESERNIALTIVEEETTAGADSYTVGSVVIPANSYEGTLKIDGVDNNVTTDAKTLVLKVDATEAFVGDKNLTVNIFEVCPVDITSFVGMYRIKQTTPFLMAPWGDGGTAFSDDVVVEVVAESETRRKFNVVLTPKFCGWNQVDFLFDLVCNKIIVPTQSNACSCDNGEEWFLAAQTPSGYNVNDDSEFTLIFTEGAQGDCDYTPAQTSVTFTKQ</sequence>
<keyword evidence="2" id="KW-1185">Reference proteome</keyword>
<reference evidence="1 2" key="1">
    <citation type="submission" date="2022-09" db="EMBL/GenBank/DDBJ databases">
        <title>Genome sequencing of Flavivirga sp. MEBiC05379.</title>
        <authorList>
            <person name="Oh H.-M."/>
            <person name="Kwon K.K."/>
            <person name="Park M.J."/>
            <person name="Yang S.-H."/>
        </authorList>
    </citation>
    <scope>NUCLEOTIDE SEQUENCE [LARGE SCALE GENOMIC DNA]</scope>
    <source>
        <strain evidence="1 2">MEBiC05379</strain>
    </source>
</reference>
<dbReference type="Proteomes" id="UP001337305">
    <property type="component" value="Unassembled WGS sequence"/>
</dbReference>
<evidence type="ECO:0000313" key="1">
    <source>
        <dbReference type="EMBL" id="MEF3833706.1"/>
    </source>
</evidence>
<proteinExistence type="predicted"/>
<comment type="caution">
    <text evidence="1">The sequence shown here is derived from an EMBL/GenBank/DDBJ whole genome shotgun (WGS) entry which is preliminary data.</text>
</comment>
<dbReference type="PROSITE" id="PS51257">
    <property type="entry name" value="PROKAR_LIPOPROTEIN"/>
    <property type="match status" value="1"/>
</dbReference>
<dbReference type="EMBL" id="JAODOP010000004">
    <property type="protein sequence ID" value="MEF3833706.1"/>
    <property type="molecule type" value="Genomic_DNA"/>
</dbReference>
<evidence type="ECO:0000313" key="2">
    <source>
        <dbReference type="Proteomes" id="UP001337305"/>
    </source>
</evidence>
<name>A0ABU7XSN2_9FLAO</name>
<dbReference type="RefSeq" id="WP_303306046.1">
    <property type="nucleotide sequence ID" value="NZ_JAODOP010000004.1"/>
</dbReference>
<accession>A0ABU7XSN2</accession>
<evidence type="ECO:0008006" key="3">
    <source>
        <dbReference type="Google" id="ProtNLM"/>
    </source>
</evidence>
<gene>
    <name evidence="1" type="ORF">N1F79_11235</name>
</gene>
<protein>
    <recommendedName>
        <fullName evidence="3">Calx-beta domain-containing protein</fullName>
    </recommendedName>
</protein>
<organism evidence="1 2">
    <name type="scientific">Flavivirga spongiicola</name>
    <dbReference type="NCBI Taxonomy" id="421621"/>
    <lineage>
        <taxon>Bacteria</taxon>
        <taxon>Pseudomonadati</taxon>
        <taxon>Bacteroidota</taxon>
        <taxon>Flavobacteriia</taxon>
        <taxon>Flavobacteriales</taxon>
        <taxon>Flavobacteriaceae</taxon>
        <taxon>Flavivirga</taxon>
    </lineage>
</organism>